<dbReference type="Pfam" id="PF23559">
    <property type="entry name" value="WHD_DRP"/>
    <property type="match status" value="1"/>
</dbReference>
<dbReference type="PANTHER" id="PTHR23155:SF1205">
    <property type="entry name" value="DISEASE RESISTANCE PROTEIN RPM1"/>
    <property type="match status" value="1"/>
</dbReference>
<dbReference type="FunFam" id="1.10.10.10:FF:000322">
    <property type="entry name" value="Probable disease resistance protein At1g63360"/>
    <property type="match status" value="1"/>
</dbReference>
<dbReference type="InterPro" id="IPR044974">
    <property type="entry name" value="Disease_R_plants"/>
</dbReference>
<dbReference type="GO" id="GO:0051707">
    <property type="term" value="P:response to other organism"/>
    <property type="evidence" value="ECO:0007669"/>
    <property type="project" value="UniProtKB-ARBA"/>
</dbReference>
<dbReference type="InterPro" id="IPR038005">
    <property type="entry name" value="RX-like_CC"/>
</dbReference>
<dbReference type="OMA" id="LARECTF"/>
<dbReference type="OrthoDB" id="690341at2759"/>
<evidence type="ECO:0000259" key="5">
    <source>
        <dbReference type="Pfam" id="PF00931"/>
    </source>
</evidence>
<evidence type="ECO:0000256" key="4">
    <source>
        <dbReference type="SAM" id="Coils"/>
    </source>
</evidence>
<dbReference type="SUPFAM" id="SSF52058">
    <property type="entry name" value="L domain-like"/>
    <property type="match status" value="1"/>
</dbReference>
<keyword evidence="9" id="KW-1185">Reference proteome</keyword>
<feature type="domain" description="Disease resistance protein winged helix" evidence="7">
    <location>
        <begin position="461"/>
        <end position="532"/>
    </location>
</feature>
<dbReference type="Gene3D" id="3.40.50.300">
    <property type="entry name" value="P-loop containing nucleotide triphosphate hydrolases"/>
    <property type="match status" value="1"/>
</dbReference>
<dbReference type="InterPro" id="IPR058922">
    <property type="entry name" value="WHD_DRP"/>
</dbReference>
<sequence length="940" mass="109170">MAESAVNFLLDKLEDLIDEKLHHFGGVEKEIKYIRNELASMRVFLRGADAGEEMNQTVKDWVKQLIDLAHYIEDVLDEYMFQLAQQQQQQEEEEEEEEEEEKEQQRQHQLLVFLQGIVFSFFQKVTLSIKQLIGRHPIFPQILEIKATVDEISQRLQRFNFGRLDQGPNSNFASDTWYDLRGDSLLLEEADLVGIDKPKKEIIEFLVKGSPRLGVLLVVGMGGVGKTSLVKQAFDDRRVKVYFNIHIWISVSQSFKLDELLKDMMRQLCEESKEPVPQRLDGMKETELKLALKEFLKQKRYVIVLDDMWSKFDWDSIRHIFIDCNCKSRIIVTTRSDDIAASCNNYFVQTYRLQPLCEKESWTLFCKKTFWSVDENNCPPQLEKLSRSIVRKCGGLPLAIVTVGGVLSTKQRTLTEWEMFDRSLGGELQNDDRLRSVMKILSLSYNDLPYHLKSGFLCLSIFPEDESIETMRLIRIWMAEGFIQRRQGKTLEEVGESYLYELVNRSLIQVTETTYDGRIKTCRVHDLIRKIILLKAKDQNFGTIIDGDDDEQDIIMVGKITRRLSIHNSCQEVAPEQNFTHLRSLFMFRVDTLSNIYRNGAFFSSLKLLKVLDLRVAPLEEFPEEFTNFFHLRYLSLRKTMVKEIPNSIKKLQNLETLDLKQTYVSELPIGILDLHKLRHLLVYRYNFGPHVVFHHQGFKAPSGIGNLESLQKLCYIDVSTGSDLITTLGRLVQLRRLGIHKLKREDGVNLCSSMENMNCLQSLSISAIEEGEILDLQFLSSPPPFLRTLLLKGRLEKLPHWIPSLHNLCLMDLRWSKMKDDPLEALKCLPQLKRLNLMHAYDGEQLCFQSGGFQKLENLGLERLERLRMVTIEEAALPQLENLYISGCEMLENAPLGIEHLNELKMLLFLEMPNEFKGRLRPRGNDHHRIEHIPILLIL</sequence>
<organism evidence="9 10">
    <name type="scientific">Nelumbo nucifera</name>
    <name type="common">Sacred lotus</name>
    <dbReference type="NCBI Taxonomy" id="4432"/>
    <lineage>
        <taxon>Eukaryota</taxon>
        <taxon>Viridiplantae</taxon>
        <taxon>Streptophyta</taxon>
        <taxon>Embryophyta</taxon>
        <taxon>Tracheophyta</taxon>
        <taxon>Spermatophyta</taxon>
        <taxon>Magnoliopsida</taxon>
        <taxon>Proteales</taxon>
        <taxon>Nelumbonaceae</taxon>
        <taxon>Nelumbo</taxon>
    </lineage>
</organism>
<keyword evidence="2" id="KW-0547">Nucleotide-binding</keyword>
<dbReference type="RefSeq" id="XP_010271761.1">
    <property type="nucleotide sequence ID" value="XM_010273459.2"/>
</dbReference>
<evidence type="ECO:0000259" key="6">
    <source>
        <dbReference type="Pfam" id="PF18052"/>
    </source>
</evidence>
<dbReference type="Gene3D" id="3.80.10.10">
    <property type="entry name" value="Ribonuclease Inhibitor"/>
    <property type="match status" value="1"/>
</dbReference>
<dbReference type="InterPro" id="IPR055414">
    <property type="entry name" value="LRR_R13L4/SHOC2-like"/>
</dbReference>
<accession>A0A1U8AUJ1</accession>
<evidence type="ECO:0000256" key="3">
    <source>
        <dbReference type="ARBA" id="ARBA00022821"/>
    </source>
</evidence>
<dbReference type="Pfam" id="PF23598">
    <property type="entry name" value="LRR_14"/>
    <property type="match status" value="1"/>
</dbReference>
<feature type="domain" description="NB-ARC" evidence="5">
    <location>
        <begin position="196"/>
        <end position="370"/>
    </location>
</feature>
<dbReference type="InterPro" id="IPR042197">
    <property type="entry name" value="Apaf_helical"/>
</dbReference>
<keyword evidence="1" id="KW-0677">Repeat</keyword>
<dbReference type="Pfam" id="PF00931">
    <property type="entry name" value="NB-ARC"/>
    <property type="match status" value="1"/>
</dbReference>
<gene>
    <name evidence="10" type="primary">LOC104607766</name>
</gene>
<dbReference type="InterPro" id="IPR032675">
    <property type="entry name" value="LRR_dom_sf"/>
</dbReference>
<dbReference type="InterPro" id="IPR036388">
    <property type="entry name" value="WH-like_DNA-bd_sf"/>
</dbReference>
<feature type="domain" description="Disease resistance R13L4/SHOC-2-like LRR" evidence="8">
    <location>
        <begin position="581"/>
        <end position="907"/>
    </location>
</feature>
<dbReference type="InterPro" id="IPR002182">
    <property type="entry name" value="NB-ARC"/>
</dbReference>
<dbReference type="FunFam" id="3.40.50.300:FF:001091">
    <property type="entry name" value="Probable disease resistance protein At1g61300"/>
    <property type="match status" value="1"/>
</dbReference>
<dbReference type="CDD" id="cd14798">
    <property type="entry name" value="RX-CC_like"/>
    <property type="match status" value="1"/>
</dbReference>
<dbReference type="Gene3D" id="1.10.8.430">
    <property type="entry name" value="Helical domain of apoptotic protease-activating factors"/>
    <property type="match status" value="1"/>
</dbReference>
<evidence type="ECO:0000313" key="10">
    <source>
        <dbReference type="RefSeq" id="XP_010271761.1"/>
    </source>
</evidence>
<dbReference type="InParanoid" id="A0A1U8AUJ1"/>
<feature type="coiled-coil region" evidence="4">
    <location>
        <begin position="76"/>
        <end position="110"/>
    </location>
</feature>
<dbReference type="PANTHER" id="PTHR23155">
    <property type="entry name" value="DISEASE RESISTANCE PROTEIN RP"/>
    <property type="match status" value="1"/>
</dbReference>
<dbReference type="KEGG" id="nnu:104607766"/>
<protein>
    <submittedName>
        <fullName evidence="10">Disease resistance protein RPM1-like isoform X1</fullName>
    </submittedName>
</protein>
<dbReference type="eggNOG" id="KOG4658">
    <property type="taxonomic scope" value="Eukaryota"/>
</dbReference>
<evidence type="ECO:0000259" key="7">
    <source>
        <dbReference type="Pfam" id="PF23559"/>
    </source>
</evidence>
<dbReference type="SUPFAM" id="SSF52540">
    <property type="entry name" value="P-loop containing nucleoside triphosphate hydrolases"/>
    <property type="match status" value="1"/>
</dbReference>
<dbReference type="GO" id="GO:0043531">
    <property type="term" value="F:ADP binding"/>
    <property type="evidence" value="ECO:0007669"/>
    <property type="project" value="InterPro"/>
</dbReference>
<evidence type="ECO:0000259" key="8">
    <source>
        <dbReference type="Pfam" id="PF23598"/>
    </source>
</evidence>
<dbReference type="GeneID" id="104607766"/>
<evidence type="ECO:0000313" key="9">
    <source>
        <dbReference type="Proteomes" id="UP000189703"/>
    </source>
</evidence>
<dbReference type="Gene3D" id="1.10.10.10">
    <property type="entry name" value="Winged helix-like DNA-binding domain superfamily/Winged helix DNA-binding domain"/>
    <property type="match status" value="1"/>
</dbReference>
<dbReference type="Proteomes" id="UP000189703">
    <property type="component" value="Unplaced"/>
</dbReference>
<dbReference type="GO" id="GO:0006952">
    <property type="term" value="P:defense response"/>
    <property type="evidence" value="ECO:0007669"/>
    <property type="project" value="UniProtKB-KW"/>
</dbReference>
<dbReference type="InterPro" id="IPR041118">
    <property type="entry name" value="Rx_N"/>
</dbReference>
<dbReference type="PRINTS" id="PR00364">
    <property type="entry name" value="DISEASERSIST"/>
</dbReference>
<evidence type="ECO:0000256" key="2">
    <source>
        <dbReference type="ARBA" id="ARBA00022741"/>
    </source>
</evidence>
<keyword evidence="3" id="KW-0611">Plant defense</keyword>
<dbReference type="InterPro" id="IPR027417">
    <property type="entry name" value="P-loop_NTPase"/>
</dbReference>
<name>A0A1U8AUJ1_NELNU</name>
<proteinExistence type="predicted"/>
<dbReference type="AlphaFoldDB" id="A0A1U8AUJ1"/>
<reference evidence="10" key="1">
    <citation type="submission" date="2025-08" db="UniProtKB">
        <authorList>
            <consortium name="RefSeq"/>
        </authorList>
    </citation>
    <scope>IDENTIFICATION</scope>
</reference>
<keyword evidence="4" id="KW-0175">Coiled coil</keyword>
<dbReference type="Gene3D" id="1.20.5.4130">
    <property type="match status" value="1"/>
</dbReference>
<dbReference type="Pfam" id="PF18052">
    <property type="entry name" value="Rx_N"/>
    <property type="match status" value="1"/>
</dbReference>
<dbReference type="STRING" id="4432.A0A1U8AUJ1"/>
<feature type="domain" description="Disease resistance N-terminal" evidence="6">
    <location>
        <begin position="5"/>
        <end position="90"/>
    </location>
</feature>
<evidence type="ECO:0000256" key="1">
    <source>
        <dbReference type="ARBA" id="ARBA00022737"/>
    </source>
</evidence>